<gene>
    <name evidence="2" type="ORF">QXL92_25410</name>
</gene>
<accession>A0AAJ1S7S8</accession>
<comment type="caution">
    <text evidence="2">The sequence shown here is derived from an EMBL/GenBank/DDBJ whole genome shotgun (WGS) entry which is preliminary data.</text>
</comment>
<feature type="region of interest" description="Disordered" evidence="1">
    <location>
        <begin position="26"/>
        <end position="48"/>
    </location>
</feature>
<dbReference type="InterPro" id="IPR006311">
    <property type="entry name" value="TAT_signal"/>
</dbReference>
<dbReference type="PROSITE" id="PS51257">
    <property type="entry name" value="PROKAR_LIPOPROTEIN"/>
    <property type="match status" value="1"/>
</dbReference>
<dbReference type="InterPro" id="IPR039535">
    <property type="entry name" value="ASST-like"/>
</dbReference>
<dbReference type="InterPro" id="IPR053143">
    <property type="entry name" value="Arylsulfate_ST"/>
</dbReference>
<dbReference type="Pfam" id="PF14269">
    <property type="entry name" value="Arylsulfotran_2"/>
    <property type="match status" value="1"/>
</dbReference>
<evidence type="ECO:0000313" key="2">
    <source>
        <dbReference type="EMBL" id="MDP7738082.1"/>
    </source>
</evidence>
<evidence type="ECO:0000256" key="1">
    <source>
        <dbReference type="SAM" id="MobiDB-lite"/>
    </source>
</evidence>
<proteinExistence type="predicted"/>
<dbReference type="PROSITE" id="PS51318">
    <property type="entry name" value="TAT"/>
    <property type="match status" value="1"/>
</dbReference>
<dbReference type="PANTHER" id="PTHR35340">
    <property type="entry name" value="PQQ ENZYME REPEAT PROTEIN-RELATED"/>
    <property type="match status" value="1"/>
</dbReference>
<name>A0AAJ1S7S8_9MYCO</name>
<dbReference type="Proteomes" id="UP001229081">
    <property type="component" value="Unassembled WGS sequence"/>
</dbReference>
<sequence>MAGGISRRQFGVMTGVALTAAAAACGTRDSKPAAPPSTSAPSSGYSVKVNDPRGAPGYVFYVSGTTAANPAGGTPKAAVLVIADKAGRVVWQRELPAGQTAGNLRVQTYRGKPVLTWWQGLKQGGHGLGLSYIADERYNVIDTVTPGGELSSDIHEFRLTPDEHALVTSYQEVVTDLSAVGGPKDGRIYNCIASVVDVERHQTLFQWDALAHVPVSDSPAKYSAGQVLDPYHMNSIALDPAGNLLISLRALSTVFNVDPRTGAINWRLGGKQSTFALGDGVEFAYQHDVEMPDANTITLFDNHFEGNAGQTGGGPVPSSLKWIRLDPAARTATLLRAQPHPDKLSSGAMGNLQQLPGGGTFSGWGTAGHIAEFAADGTMLYDVALAGGTYRAYLDEWSGTPVEPPKMVFAGDVVHAVWNGATAVRGWRLRHGPQSTAMTVLATAEWAGYDTALPLNGGTDGYYQLQALDSSGNVVGETPPLPHAG</sequence>
<organism evidence="2 3">
    <name type="scientific">Mycobacterium paragordonae</name>
    <dbReference type="NCBI Taxonomy" id="1389713"/>
    <lineage>
        <taxon>Bacteria</taxon>
        <taxon>Bacillati</taxon>
        <taxon>Actinomycetota</taxon>
        <taxon>Actinomycetes</taxon>
        <taxon>Mycobacteriales</taxon>
        <taxon>Mycobacteriaceae</taxon>
        <taxon>Mycobacterium</taxon>
    </lineage>
</organism>
<reference evidence="2" key="1">
    <citation type="submission" date="2023-06" db="EMBL/GenBank/DDBJ databases">
        <title>Identification of two novel mycobacterium reveal diversities and complexities of Mycobacterium gordonae clade.</title>
        <authorList>
            <person name="Matsumoto Y."/>
            <person name="Nakamura S."/>
            <person name="Motooka D."/>
            <person name="Fukushima K."/>
        </authorList>
    </citation>
    <scope>NUCLEOTIDE SEQUENCE</scope>
    <source>
        <strain evidence="2">TY812</strain>
    </source>
</reference>
<dbReference type="EMBL" id="JAUFSA010000001">
    <property type="protein sequence ID" value="MDP7738082.1"/>
    <property type="molecule type" value="Genomic_DNA"/>
</dbReference>
<dbReference type="PANTHER" id="PTHR35340:SF6">
    <property type="entry name" value="ASST-DOMAIN-CONTAINING PROTEIN"/>
    <property type="match status" value="1"/>
</dbReference>
<dbReference type="AlphaFoldDB" id="A0AAJ1S7S8"/>
<dbReference type="RefSeq" id="WP_240748868.1">
    <property type="nucleotide sequence ID" value="NZ_JAUFSA010000001.1"/>
</dbReference>
<evidence type="ECO:0000313" key="3">
    <source>
        <dbReference type="Proteomes" id="UP001229081"/>
    </source>
</evidence>
<protein>
    <submittedName>
        <fullName evidence="2">Arylsulfotransferase family protein</fullName>
    </submittedName>
</protein>